<feature type="region of interest" description="Disordered" evidence="1">
    <location>
        <begin position="1"/>
        <end position="195"/>
    </location>
</feature>
<dbReference type="PRINTS" id="PR01217">
    <property type="entry name" value="PRICHEXTENSN"/>
</dbReference>
<sequence length="209" mass="22720">PPQNRPFPKISDPIPLISSPLSPTRETYTPPSPAPAFQRPTGPPPPRPERPDSLDSDIVAFMRAAATRTGLRTSGSSAGTQNRAHSSTLTRASIEARLGLPSGRTPVPPVPPPTTNPPASPSTRFPNPAIDNLSDDDDNDNDSTRNNTLATAPENLRWSAGDDPAKREVWRQSNEGRWTTEQRVQGRPGMEGGTLYKDERGLRHLIRDV</sequence>
<feature type="compositionally biased region" description="Pro residues" evidence="1">
    <location>
        <begin position="106"/>
        <end position="120"/>
    </location>
</feature>
<accession>A0A6A6WPD3</accession>
<evidence type="ECO:0000256" key="1">
    <source>
        <dbReference type="SAM" id="MobiDB-lite"/>
    </source>
</evidence>
<dbReference type="EMBL" id="MU002725">
    <property type="protein sequence ID" value="KAF2785697.1"/>
    <property type="molecule type" value="Genomic_DNA"/>
</dbReference>
<reference evidence="2" key="1">
    <citation type="journal article" date="2020" name="Stud. Mycol.">
        <title>101 Dothideomycetes genomes: a test case for predicting lifestyles and emergence of pathogens.</title>
        <authorList>
            <person name="Haridas S."/>
            <person name="Albert R."/>
            <person name="Binder M."/>
            <person name="Bloem J."/>
            <person name="Labutti K."/>
            <person name="Salamov A."/>
            <person name="Andreopoulos B."/>
            <person name="Baker S."/>
            <person name="Barry K."/>
            <person name="Bills G."/>
            <person name="Bluhm B."/>
            <person name="Cannon C."/>
            <person name="Castanera R."/>
            <person name="Culley D."/>
            <person name="Daum C."/>
            <person name="Ezra D."/>
            <person name="Gonzalez J."/>
            <person name="Henrissat B."/>
            <person name="Kuo A."/>
            <person name="Liang C."/>
            <person name="Lipzen A."/>
            <person name="Lutzoni F."/>
            <person name="Magnuson J."/>
            <person name="Mondo S."/>
            <person name="Nolan M."/>
            <person name="Ohm R."/>
            <person name="Pangilinan J."/>
            <person name="Park H.-J."/>
            <person name="Ramirez L."/>
            <person name="Alfaro M."/>
            <person name="Sun H."/>
            <person name="Tritt A."/>
            <person name="Yoshinaga Y."/>
            <person name="Zwiers L.-H."/>
            <person name="Turgeon B."/>
            <person name="Goodwin S."/>
            <person name="Spatafora J."/>
            <person name="Crous P."/>
            <person name="Grigoriev I."/>
        </authorList>
    </citation>
    <scope>NUCLEOTIDE SEQUENCE</scope>
    <source>
        <strain evidence="2">CBS 109.77</strain>
    </source>
</reference>
<feature type="compositionally biased region" description="Polar residues" evidence="1">
    <location>
        <begin position="171"/>
        <end position="183"/>
    </location>
</feature>
<feature type="compositionally biased region" description="Polar residues" evidence="1">
    <location>
        <begin position="70"/>
        <end position="91"/>
    </location>
</feature>
<keyword evidence="3" id="KW-1185">Reference proteome</keyword>
<gene>
    <name evidence="2" type="ORF">K505DRAFT_165707</name>
</gene>
<dbReference type="AlphaFoldDB" id="A0A6A6WPD3"/>
<feature type="compositionally biased region" description="Low complexity" evidence="1">
    <location>
        <begin position="10"/>
        <end position="23"/>
    </location>
</feature>
<evidence type="ECO:0000313" key="3">
    <source>
        <dbReference type="Proteomes" id="UP000799757"/>
    </source>
</evidence>
<feature type="non-terminal residue" evidence="2">
    <location>
        <position position="1"/>
    </location>
</feature>
<proteinExistence type="predicted"/>
<name>A0A6A6WPD3_9PLEO</name>
<organism evidence="2 3">
    <name type="scientific">Melanomma pulvis-pyrius CBS 109.77</name>
    <dbReference type="NCBI Taxonomy" id="1314802"/>
    <lineage>
        <taxon>Eukaryota</taxon>
        <taxon>Fungi</taxon>
        <taxon>Dikarya</taxon>
        <taxon>Ascomycota</taxon>
        <taxon>Pezizomycotina</taxon>
        <taxon>Dothideomycetes</taxon>
        <taxon>Pleosporomycetidae</taxon>
        <taxon>Pleosporales</taxon>
        <taxon>Melanommataceae</taxon>
        <taxon>Melanomma</taxon>
    </lineage>
</organism>
<dbReference type="Proteomes" id="UP000799757">
    <property type="component" value="Unassembled WGS sequence"/>
</dbReference>
<protein>
    <submittedName>
        <fullName evidence="2">Uncharacterized protein</fullName>
    </submittedName>
</protein>
<evidence type="ECO:0000313" key="2">
    <source>
        <dbReference type="EMBL" id="KAF2785697.1"/>
    </source>
</evidence>